<dbReference type="GO" id="GO:0016491">
    <property type="term" value="F:oxidoreductase activity"/>
    <property type="evidence" value="ECO:0007669"/>
    <property type="project" value="InterPro"/>
</dbReference>
<dbReference type="InterPro" id="IPR013740">
    <property type="entry name" value="Redoxin"/>
</dbReference>
<dbReference type="Pfam" id="PF08534">
    <property type="entry name" value="Redoxin"/>
    <property type="match status" value="1"/>
</dbReference>
<feature type="domain" description="Thioredoxin" evidence="1">
    <location>
        <begin position="44"/>
        <end position="190"/>
    </location>
</feature>
<evidence type="ECO:0000259" key="1">
    <source>
        <dbReference type="PROSITE" id="PS51352"/>
    </source>
</evidence>
<dbReference type="EMBL" id="QKNY01000003">
    <property type="protein sequence ID" value="RJX44893.1"/>
    <property type="molecule type" value="Genomic_DNA"/>
</dbReference>
<dbReference type="InterPro" id="IPR050553">
    <property type="entry name" value="Thioredoxin_ResA/DsbE_sf"/>
</dbReference>
<evidence type="ECO:0000313" key="3">
    <source>
        <dbReference type="Proteomes" id="UP000276588"/>
    </source>
</evidence>
<dbReference type="InterPro" id="IPR013766">
    <property type="entry name" value="Thioredoxin_domain"/>
</dbReference>
<dbReference type="PANTHER" id="PTHR42852">
    <property type="entry name" value="THIOL:DISULFIDE INTERCHANGE PROTEIN DSBE"/>
    <property type="match status" value="1"/>
</dbReference>
<dbReference type="AlphaFoldDB" id="A0A3A6PSJ0"/>
<evidence type="ECO:0000313" key="2">
    <source>
        <dbReference type="EMBL" id="RJX44893.1"/>
    </source>
</evidence>
<dbReference type="Gene3D" id="3.40.30.10">
    <property type="entry name" value="Glutaredoxin"/>
    <property type="match status" value="1"/>
</dbReference>
<protein>
    <recommendedName>
        <fullName evidence="1">Thioredoxin domain-containing protein</fullName>
    </recommendedName>
</protein>
<name>A0A3A6PSJ0_9EURY</name>
<sequence>MDCITHNYDPRLMTNSQLQPNRRSVLATVGTTLAVGSAGCSALGKNQSTEANISLPSVVTTGEFPSGEVVLVPDNTVTLLNFFATWCKPCIEEMPVFRRLRSEYDPDTLHMVSITPEVDEELITGFWEKHDGTWSVVNDPSLKATDKWNANSYPTNLLFDRDGTEVTDDGHGILARSFKNLNEQIAPLIENT</sequence>
<dbReference type="PROSITE" id="PS51352">
    <property type="entry name" value="THIOREDOXIN_2"/>
    <property type="match status" value="1"/>
</dbReference>
<organism evidence="2 3">
    <name type="scientific">Halonotius aquaticus</name>
    <dbReference type="NCBI Taxonomy" id="2216978"/>
    <lineage>
        <taxon>Archaea</taxon>
        <taxon>Methanobacteriati</taxon>
        <taxon>Methanobacteriota</taxon>
        <taxon>Stenosarchaea group</taxon>
        <taxon>Halobacteria</taxon>
        <taxon>Halobacteriales</taxon>
        <taxon>Haloferacaceae</taxon>
        <taxon>Halonotius</taxon>
    </lineage>
</organism>
<reference evidence="2 3" key="1">
    <citation type="submission" date="2018-06" db="EMBL/GenBank/DDBJ databases">
        <title>Halonotius sp. F13-13 a new haloarchaeeon isolated from a solar saltern from Isla Cristina, Huelva, Spain.</title>
        <authorList>
            <person name="Duran-Viseras A."/>
            <person name="Sanchez-Porro C."/>
            <person name="Ventosa A."/>
        </authorList>
    </citation>
    <scope>NUCLEOTIDE SEQUENCE [LARGE SCALE GENOMIC DNA]</scope>
    <source>
        <strain evidence="2 3">F13-13</strain>
    </source>
</reference>
<dbReference type="Proteomes" id="UP000276588">
    <property type="component" value="Unassembled WGS sequence"/>
</dbReference>
<accession>A0A3A6PSJ0</accession>
<dbReference type="CDD" id="cd02966">
    <property type="entry name" value="TlpA_like_family"/>
    <property type="match status" value="1"/>
</dbReference>
<dbReference type="InterPro" id="IPR036249">
    <property type="entry name" value="Thioredoxin-like_sf"/>
</dbReference>
<proteinExistence type="predicted"/>
<comment type="caution">
    <text evidence="2">The sequence shown here is derived from an EMBL/GenBank/DDBJ whole genome shotgun (WGS) entry which is preliminary data.</text>
</comment>
<dbReference type="PANTHER" id="PTHR42852:SF17">
    <property type="entry name" value="THIOREDOXIN-LIKE PROTEIN HI_1115"/>
    <property type="match status" value="1"/>
</dbReference>
<gene>
    <name evidence="2" type="ORF">DM826_01970</name>
</gene>
<dbReference type="SUPFAM" id="SSF52833">
    <property type="entry name" value="Thioredoxin-like"/>
    <property type="match status" value="1"/>
</dbReference>
<keyword evidence="3" id="KW-1185">Reference proteome</keyword>